<feature type="compositionally biased region" description="Polar residues" evidence="1">
    <location>
        <begin position="11"/>
        <end position="29"/>
    </location>
</feature>
<name>A0AAD8Z0Y0_9TELE</name>
<accession>A0AAD8Z0Y0</accession>
<gene>
    <name evidence="2" type="ORF">P4O66_015469</name>
</gene>
<evidence type="ECO:0000313" key="2">
    <source>
        <dbReference type="EMBL" id="KAK1789566.1"/>
    </source>
</evidence>
<dbReference type="AlphaFoldDB" id="A0AAD8Z0Y0"/>
<sequence length="142" mass="15522">PEEQRCALAVTETTGSLRSSQNAQPTGSKVSRPDWVHLLTVQMAALDQKQEIREIRSMVQVLGKYVHCLGTSAEQRANPTISSPVLEGIKGLIAIPEVYGGDLEACEGFTVQCELFFGYQPRVTDHVKVSFGISRFTGKARA</sequence>
<dbReference type="Proteomes" id="UP001239994">
    <property type="component" value="Unassembled WGS sequence"/>
</dbReference>
<feature type="non-terminal residue" evidence="2">
    <location>
        <position position="1"/>
    </location>
</feature>
<proteinExistence type="predicted"/>
<keyword evidence="3" id="KW-1185">Reference proteome</keyword>
<feature type="region of interest" description="Disordered" evidence="1">
    <location>
        <begin position="10"/>
        <end position="30"/>
    </location>
</feature>
<organism evidence="2 3">
    <name type="scientific">Electrophorus voltai</name>
    <dbReference type="NCBI Taxonomy" id="2609070"/>
    <lineage>
        <taxon>Eukaryota</taxon>
        <taxon>Metazoa</taxon>
        <taxon>Chordata</taxon>
        <taxon>Craniata</taxon>
        <taxon>Vertebrata</taxon>
        <taxon>Euteleostomi</taxon>
        <taxon>Actinopterygii</taxon>
        <taxon>Neopterygii</taxon>
        <taxon>Teleostei</taxon>
        <taxon>Ostariophysi</taxon>
        <taxon>Gymnotiformes</taxon>
        <taxon>Gymnotoidei</taxon>
        <taxon>Gymnotidae</taxon>
        <taxon>Electrophorus</taxon>
    </lineage>
</organism>
<reference evidence="2" key="1">
    <citation type="submission" date="2023-03" db="EMBL/GenBank/DDBJ databases">
        <title>Electrophorus voltai genome.</title>
        <authorList>
            <person name="Bian C."/>
        </authorList>
    </citation>
    <scope>NUCLEOTIDE SEQUENCE</scope>
    <source>
        <strain evidence="2">CB-2022</strain>
        <tissue evidence="2">Muscle</tissue>
    </source>
</reference>
<dbReference type="EMBL" id="JAROKS010000022">
    <property type="protein sequence ID" value="KAK1789566.1"/>
    <property type="molecule type" value="Genomic_DNA"/>
</dbReference>
<evidence type="ECO:0000313" key="3">
    <source>
        <dbReference type="Proteomes" id="UP001239994"/>
    </source>
</evidence>
<comment type="caution">
    <text evidence="2">The sequence shown here is derived from an EMBL/GenBank/DDBJ whole genome shotgun (WGS) entry which is preliminary data.</text>
</comment>
<protein>
    <submittedName>
        <fullName evidence="2">Uncharacterized protein</fullName>
    </submittedName>
</protein>
<evidence type="ECO:0000256" key="1">
    <source>
        <dbReference type="SAM" id="MobiDB-lite"/>
    </source>
</evidence>